<protein>
    <submittedName>
        <fullName evidence="1">Uncharacterized protein</fullName>
    </submittedName>
</protein>
<dbReference type="Proteomes" id="UP000600247">
    <property type="component" value="Unassembled WGS sequence"/>
</dbReference>
<proteinExistence type="predicted"/>
<dbReference type="RefSeq" id="WP_188892800.1">
    <property type="nucleotide sequence ID" value="NZ_BMHY01000020.1"/>
</dbReference>
<name>A0A917MA22_9BACL</name>
<dbReference type="EMBL" id="BMHY01000020">
    <property type="protein sequence ID" value="GGG88652.1"/>
    <property type="molecule type" value="Genomic_DNA"/>
</dbReference>
<reference evidence="1 2" key="1">
    <citation type="journal article" date="2014" name="Int. J. Syst. Evol. Microbiol.">
        <title>Complete genome sequence of Corynebacterium casei LMG S-19264T (=DSM 44701T), isolated from a smear-ripened cheese.</title>
        <authorList>
            <consortium name="US DOE Joint Genome Institute (JGI-PGF)"/>
            <person name="Walter F."/>
            <person name="Albersmeier A."/>
            <person name="Kalinowski J."/>
            <person name="Ruckert C."/>
        </authorList>
    </citation>
    <scope>NUCLEOTIDE SEQUENCE [LARGE SCALE GENOMIC DNA]</scope>
    <source>
        <strain evidence="1 2">CGMCC 1.15286</strain>
    </source>
</reference>
<gene>
    <name evidence="1" type="ORF">GCM10010918_54070</name>
</gene>
<organism evidence="1 2">
    <name type="scientific">Paenibacillus radicis</name>
    <name type="common">ex Gao et al. 2016</name>
    <dbReference type="NCBI Taxonomy" id="1737354"/>
    <lineage>
        <taxon>Bacteria</taxon>
        <taxon>Bacillati</taxon>
        <taxon>Bacillota</taxon>
        <taxon>Bacilli</taxon>
        <taxon>Bacillales</taxon>
        <taxon>Paenibacillaceae</taxon>
        <taxon>Paenibacillus</taxon>
    </lineage>
</organism>
<dbReference type="AlphaFoldDB" id="A0A917MA22"/>
<comment type="caution">
    <text evidence="1">The sequence shown here is derived from an EMBL/GenBank/DDBJ whole genome shotgun (WGS) entry which is preliminary data.</text>
</comment>
<keyword evidence="2" id="KW-1185">Reference proteome</keyword>
<sequence>MALQAETLVEEWLNRNGYFTIRGIREKLNEIDFLAVKNNGDAGWEYIHCEVQVSVRPIAYISKLTKSQMEELGVKSKTSAKARDSENIKNSVKAWIELKYTSDKKKRLRDAVVGEANWEYWFVHGKVKDINELNSIRNEGVKIVPFKDILNELTLNTTEHGFAAASAGDIIELIKLLK</sequence>
<accession>A0A917MA22</accession>
<evidence type="ECO:0000313" key="2">
    <source>
        <dbReference type="Proteomes" id="UP000600247"/>
    </source>
</evidence>
<evidence type="ECO:0000313" key="1">
    <source>
        <dbReference type="EMBL" id="GGG88652.1"/>
    </source>
</evidence>